<dbReference type="OrthoDB" id="5846900at2759"/>
<organism evidence="1 2">
    <name type="scientific">Ancylostoma caninum</name>
    <name type="common">Dog hookworm</name>
    <dbReference type="NCBI Taxonomy" id="29170"/>
    <lineage>
        <taxon>Eukaryota</taxon>
        <taxon>Metazoa</taxon>
        <taxon>Ecdysozoa</taxon>
        <taxon>Nematoda</taxon>
        <taxon>Chromadorea</taxon>
        <taxon>Rhabditida</taxon>
        <taxon>Rhabditina</taxon>
        <taxon>Rhabditomorpha</taxon>
        <taxon>Strongyloidea</taxon>
        <taxon>Ancylostomatidae</taxon>
        <taxon>Ancylostomatinae</taxon>
        <taxon>Ancylostoma</taxon>
    </lineage>
</organism>
<protein>
    <submittedName>
        <fullName evidence="1">Uncharacterized protein</fullName>
    </submittedName>
</protein>
<reference evidence="1 2" key="1">
    <citation type="submission" date="2014-10" db="EMBL/GenBank/DDBJ databases">
        <title>Draft genome of the hookworm Ancylostoma caninum.</title>
        <authorList>
            <person name="Mitreva M."/>
        </authorList>
    </citation>
    <scope>NUCLEOTIDE SEQUENCE [LARGE SCALE GENOMIC DNA]</scope>
    <source>
        <strain evidence="1 2">Baltimore</strain>
    </source>
</reference>
<evidence type="ECO:0000313" key="2">
    <source>
        <dbReference type="Proteomes" id="UP000252519"/>
    </source>
</evidence>
<dbReference type="AlphaFoldDB" id="A0A368GFC7"/>
<gene>
    <name evidence="1" type="ORF">ANCCAN_12291</name>
</gene>
<name>A0A368GFC7_ANCCA</name>
<comment type="caution">
    <text evidence="1">The sequence shown here is derived from an EMBL/GenBank/DDBJ whole genome shotgun (WGS) entry which is preliminary data.</text>
</comment>
<keyword evidence="2" id="KW-1185">Reference proteome</keyword>
<evidence type="ECO:0000313" key="1">
    <source>
        <dbReference type="EMBL" id="RCN41750.1"/>
    </source>
</evidence>
<proteinExistence type="predicted"/>
<dbReference type="Proteomes" id="UP000252519">
    <property type="component" value="Unassembled WGS sequence"/>
</dbReference>
<sequence length="119" mass="12739">MEPRLAAGRQAIEQRVEPCRQNVSGKAGENAAALADQLVLEFLVVELTEPQAAQLAKTAGDGAQLQFISTMFDRDPILERLAAVGSQSQLTMRCGIVASELKQCSSFCFPELAASSDII</sequence>
<dbReference type="EMBL" id="JOJR01000223">
    <property type="protein sequence ID" value="RCN41750.1"/>
    <property type="molecule type" value="Genomic_DNA"/>
</dbReference>
<dbReference type="STRING" id="29170.A0A368GFC7"/>
<accession>A0A368GFC7</accession>